<gene>
    <name evidence="2" type="ORF">F0L68_00825</name>
</gene>
<keyword evidence="1" id="KW-0812">Transmembrane</keyword>
<feature type="transmembrane region" description="Helical" evidence="1">
    <location>
        <begin position="108"/>
        <end position="129"/>
    </location>
</feature>
<dbReference type="RefSeq" id="WP_149847416.1">
    <property type="nucleotide sequence ID" value="NZ_VUOB01000001.1"/>
</dbReference>
<sequence>MSGTKVPSRATIGTVLAVLGALFIIYVGANYLLLPETTASSFGLPSWPHGQGDGFLALKGIRDVVSGLTILVIVVVGNRRVLGWIMLAQAVTPIGDMTTVLSSGGSTATAFGVHGATAAVIAFTALLLLSGSRVRSPQPVA</sequence>
<dbReference type="Pfam" id="PF14087">
    <property type="entry name" value="DUF4267"/>
    <property type="match status" value="1"/>
</dbReference>
<keyword evidence="3" id="KW-1185">Reference proteome</keyword>
<feature type="transmembrane region" description="Helical" evidence="1">
    <location>
        <begin position="54"/>
        <end position="74"/>
    </location>
</feature>
<feature type="transmembrane region" description="Helical" evidence="1">
    <location>
        <begin position="12"/>
        <end position="34"/>
    </location>
</feature>
<comment type="caution">
    <text evidence="2">The sequence shown here is derived from an EMBL/GenBank/DDBJ whole genome shotgun (WGS) entry which is preliminary data.</text>
</comment>
<dbReference type="AlphaFoldDB" id="A0A5B2XTV4"/>
<reference evidence="2 3" key="2">
    <citation type="submission" date="2019-09" db="EMBL/GenBank/DDBJ databases">
        <authorList>
            <person name="Jin C."/>
        </authorList>
    </citation>
    <scope>NUCLEOTIDE SEQUENCE [LARGE SCALE GENOMIC DNA]</scope>
    <source>
        <strain evidence="2 3">AN110305</strain>
    </source>
</reference>
<dbReference type="Proteomes" id="UP000323454">
    <property type="component" value="Unassembled WGS sequence"/>
</dbReference>
<dbReference type="EMBL" id="VUOB01000001">
    <property type="protein sequence ID" value="KAA2267107.1"/>
    <property type="molecule type" value="Genomic_DNA"/>
</dbReference>
<evidence type="ECO:0000313" key="2">
    <source>
        <dbReference type="EMBL" id="KAA2267107.1"/>
    </source>
</evidence>
<feature type="transmembrane region" description="Helical" evidence="1">
    <location>
        <begin position="81"/>
        <end position="102"/>
    </location>
</feature>
<dbReference type="OrthoDB" id="119790at2"/>
<keyword evidence="1" id="KW-0472">Membrane</keyword>
<dbReference type="InterPro" id="IPR025363">
    <property type="entry name" value="DUF4267"/>
</dbReference>
<proteinExistence type="predicted"/>
<evidence type="ECO:0000256" key="1">
    <source>
        <dbReference type="SAM" id="Phobius"/>
    </source>
</evidence>
<keyword evidence="1" id="KW-1133">Transmembrane helix</keyword>
<reference evidence="2 3" key="1">
    <citation type="submission" date="2019-09" db="EMBL/GenBank/DDBJ databases">
        <title>Goodfellowia gen. nov., a new genus of the Pseudonocardineae related to Actinoalloteichus, containing Goodfellowia coeruleoviolacea gen. nov., comb. nov. gen. nov., comb. nov.</title>
        <authorList>
            <person name="Labeda D."/>
        </authorList>
    </citation>
    <scope>NUCLEOTIDE SEQUENCE [LARGE SCALE GENOMIC DNA]</scope>
    <source>
        <strain evidence="2 3">AN110305</strain>
    </source>
</reference>
<name>A0A5B2XTV4_9PSEU</name>
<accession>A0A5B2XTV4</accession>
<evidence type="ECO:0000313" key="3">
    <source>
        <dbReference type="Proteomes" id="UP000323454"/>
    </source>
</evidence>
<organism evidence="2 3">
    <name type="scientific">Solihabitans fulvus</name>
    <dbReference type="NCBI Taxonomy" id="1892852"/>
    <lineage>
        <taxon>Bacteria</taxon>
        <taxon>Bacillati</taxon>
        <taxon>Actinomycetota</taxon>
        <taxon>Actinomycetes</taxon>
        <taxon>Pseudonocardiales</taxon>
        <taxon>Pseudonocardiaceae</taxon>
        <taxon>Solihabitans</taxon>
    </lineage>
</organism>
<protein>
    <submittedName>
        <fullName evidence="2">DUF4267 domain-containing protein</fullName>
    </submittedName>
</protein>